<name>A0A5B7FSD9_PORTR</name>
<dbReference type="AlphaFoldDB" id="A0A5B7FSD9"/>
<dbReference type="EMBL" id="VSRR010008207">
    <property type="protein sequence ID" value="MPC48297.1"/>
    <property type="molecule type" value="Genomic_DNA"/>
</dbReference>
<keyword evidence="3" id="KW-1185">Reference proteome</keyword>
<evidence type="ECO:0000313" key="3">
    <source>
        <dbReference type="Proteomes" id="UP000324222"/>
    </source>
</evidence>
<gene>
    <name evidence="2" type="ORF">E2C01_042065</name>
</gene>
<feature type="compositionally biased region" description="Low complexity" evidence="1">
    <location>
        <begin position="1"/>
        <end position="19"/>
    </location>
</feature>
<proteinExistence type="predicted"/>
<organism evidence="2 3">
    <name type="scientific">Portunus trituberculatus</name>
    <name type="common">Swimming crab</name>
    <name type="synonym">Neptunus trituberculatus</name>
    <dbReference type="NCBI Taxonomy" id="210409"/>
    <lineage>
        <taxon>Eukaryota</taxon>
        <taxon>Metazoa</taxon>
        <taxon>Ecdysozoa</taxon>
        <taxon>Arthropoda</taxon>
        <taxon>Crustacea</taxon>
        <taxon>Multicrustacea</taxon>
        <taxon>Malacostraca</taxon>
        <taxon>Eumalacostraca</taxon>
        <taxon>Eucarida</taxon>
        <taxon>Decapoda</taxon>
        <taxon>Pleocyemata</taxon>
        <taxon>Brachyura</taxon>
        <taxon>Eubrachyura</taxon>
        <taxon>Portunoidea</taxon>
        <taxon>Portunidae</taxon>
        <taxon>Portuninae</taxon>
        <taxon>Portunus</taxon>
    </lineage>
</organism>
<reference evidence="2 3" key="1">
    <citation type="submission" date="2019-05" db="EMBL/GenBank/DDBJ databases">
        <title>Another draft genome of Portunus trituberculatus and its Hox gene families provides insights of decapod evolution.</title>
        <authorList>
            <person name="Jeong J.-H."/>
            <person name="Song I."/>
            <person name="Kim S."/>
            <person name="Choi T."/>
            <person name="Kim D."/>
            <person name="Ryu S."/>
            <person name="Kim W."/>
        </authorList>
    </citation>
    <scope>NUCLEOTIDE SEQUENCE [LARGE SCALE GENOMIC DNA]</scope>
    <source>
        <tissue evidence="2">Muscle</tissue>
    </source>
</reference>
<accession>A0A5B7FSD9</accession>
<comment type="caution">
    <text evidence="2">The sequence shown here is derived from an EMBL/GenBank/DDBJ whole genome shotgun (WGS) entry which is preliminary data.</text>
</comment>
<sequence length="68" mass="7129">MASRASVSKTSTSSNPSPSFYVGTAGDSGRLRHTSALRCRLIAIIAGVHHPLPGAWWPAGSHPLHTLP</sequence>
<dbReference type="Proteomes" id="UP000324222">
    <property type="component" value="Unassembled WGS sequence"/>
</dbReference>
<evidence type="ECO:0000313" key="2">
    <source>
        <dbReference type="EMBL" id="MPC48297.1"/>
    </source>
</evidence>
<protein>
    <submittedName>
        <fullName evidence="2">Uncharacterized protein</fullName>
    </submittedName>
</protein>
<evidence type="ECO:0000256" key="1">
    <source>
        <dbReference type="SAM" id="MobiDB-lite"/>
    </source>
</evidence>
<feature type="region of interest" description="Disordered" evidence="1">
    <location>
        <begin position="1"/>
        <end position="28"/>
    </location>
</feature>